<gene>
    <name evidence="1" type="ORF">F0U60_07195</name>
</gene>
<keyword evidence="2" id="KW-1185">Reference proteome</keyword>
<name>A0ABY9WMB8_9BACT</name>
<evidence type="ECO:0000313" key="2">
    <source>
        <dbReference type="Proteomes" id="UP001611383"/>
    </source>
</evidence>
<organism evidence="1 2">
    <name type="scientific">Archangium minus</name>
    <dbReference type="NCBI Taxonomy" id="83450"/>
    <lineage>
        <taxon>Bacteria</taxon>
        <taxon>Pseudomonadati</taxon>
        <taxon>Myxococcota</taxon>
        <taxon>Myxococcia</taxon>
        <taxon>Myxococcales</taxon>
        <taxon>Cystobacterineae</taxon>
        <taxon>Archangiaceae</taxon>
        <taxon>Archangium</taxon>
    </lineage>
</organism>
<dbReference type="SUPFAM" id="SSF52540">
    <property type="entry name" value="P-loop containing nucleoside triphosphate hydrolases"/>
    <property type="match status" value="1"/>
</dbReference>
<evidence type="ECO:0000313" key="1">
    <source>
        <dbReference type="EMBL" id="WNG43901.1"/>
    </source>
</evidence>
<dbReference type="InterPro" id="IPR027417">
    <property type="entry name" value="P-loop_NTPase"/>
</dbReference>
<sequence length="503" mass="55584">MPSEAPKHILSQLKFPDRYERLSSLLGSRVAELLIPPPDEVLLGLRSIAHSVDTRGEGFFLPLSGPTGTGKTTLANSLSAFLPEYFCQTFEHPESSTITFDSLQTTAIKGRELTSLDDHRILPINIDNREGAPPSERELAEIKRFLRSPKTGSKAIVIWPETSQSIAQQIGKDFQQIAGATIIPLPFEAKGPPRNTWQDTALHILHLCNEITSLEELGINPKNYDPNKYSTLGEFLKKISIDFDTQSAELRASTQKPLHLLITFVSESIEAGALTHLTTPSKYGLLDANGLLNATKDSAIGKWWSARRALLTQSIIKLNARAFHLPPSTSMIILRRFGPEDVVKKLNSLTKSSKRKLPRADQSRVAEYVRRTDLGKYMSNSTATAYETRGRPPEEAKAAFAAMAKQGIWTAGKDKQLNGAMLEALKILLASANIKISEAQHEKAIDGLPLIPDNSMRISDQVFCIEYAWRSGNFLDSGNRSEAAQYCLSKLKNYALAFGWTAP</sequence>
<evidence type="ECO:0008006" key="3">
    <source>
        <dbReference type="Google" id="ProtNLM"/>
    </source>
</evidence>
<dbReference type="EMBL" id="CP043494">
    <property type="protein sequence ID" value="WNG43901.1"/>
    <property type="molecule type" value="Genomic_DNA"/>
</dbReference>
<dbReference type="Proteomes" id="UP001611383">
    <property type="component" value="Chromosome"/>
</dbReference>
<proteinExistence type="predicted"/>
<reference evidence="1 2" key="1">
    <citation type="submission" date="2019-08" db="EMBL/GenBank/DDBJ databases">
        <title>Archangium and Cystobacter genomes.</title>
        <authorList>
            <person name="Chen I.-C.K."/>
            <person name="Wielgoss S."/>
        </authorList>
    </citation>
    <scope>NUCLEOTIDE SEQUENCE [LARGE SCALE GENOMIC DNA]</scope>
    <source>
        <strain evidence="1 2">Cbm 6</strain>
    </source>
</reference>
<protein>
    <recommendedName>
        <fullName evidence="3">AAA+ ATPase domain-containing protein</fullName>
    </recommendedName>
</protein>
<accession>A0ABY9WMB8</accession>
<dbReference type="RefSeq" id="WP_395815734.1">
    <property type="nucleotide sequence ID" value="NZ_CP043494.1"/>
</dbReference>